<keyword evidence="1" id="KW-0812">Transmembrane</keyword>
<dbReference type="Proteomes" id="UP000241818">
    <property type="component" value="Unassembled WGS sequence"/>
</dbReference>
<feature type="transmembrane region" description="Helical" evidence="1">
    <location>
        <begin position="31"/>
        <end position="50"/>
    </location>
</feature>
<evidence type="ECO:0000256" key="1">
    <source>
        <dbReference type="SAM" id="Phobius"/>
    </source>
</evidence>
<accession>A0A2T3B3T4</accession>
<organism evidence="2 3">
    <name type="scientific">Amorphotheca resinae ATCC 22711</name>
    <dbReference type="NCBI Taxonomy" id="857342"/>
    <lineage>
        <taxon>Eukaryota</taxon>
        <taxon>Fungi</taxon>
        <taxon>Dikarya</taxon>
        <taxon>Ascomycota</taxon>
        <taxon>Pezizomycotina</taxon>
        <taxon>Leotiomycetes</taxon>
        <taxon>Helotiales</taxon>
        <taxon>Amorphothecaceae</taxon>
        <taxon>Amorphotheca</taxon>
    </lineage>
</organism>
<evidence type="ECO:0000313" key="2">
    <source>
        <dbReference type="EMBL" id="PSS20305.1"/>
    </source>
</evidence>
<reference evidence="2 3" key="1">
    <citation type="journal article" date="2018" name="New Phytol.">
        <title>Comparative genomics and transcriptomics depict ericoid mycorrhizal fungi as versatile saprotrophs and plant mutualists.</title>
        <authorList>
            <person name="Martino E."/>
            <person name="Morin E."/>
            <person name="Grelet G.A."/>
            <person name="Kuo A."/>
            <person name="Kohler A."/>
            <person name="Daghino S."/>
            <person name="Barry K.W."/>
            <person name="Cichocki N."/>
            <person name="Clum A."/>
            <person name="Dockter R.B."/>
            <person name="Hainaut M."/>
            <person name="Kuo R.C."/>
            <person name="LaButti K."/>
            <person name="Lindahl B.D."/>
            <person name="Lindquist E.A."/>
            <person name="Lipzen A."/>
            <person name="Khouja H.R."/>
            <person name="Magnuson J."/>
            <person name="Murat C."/>
            <person name="Ohm R.A."/>
            <person name="Singer S.W."/>
            <person name="Spatafora J.W."/>
            <person name="Wang M."/>
            <person name="Veneault-Fourrey C."/>
            <person name="Henrissat B."/>
            <person name="Grigoriev I.V."/>
            <person name="Martin F.M."/>
            <person name="Perotto S."/>
        </authorList>
    </citation>
    <scope>NUCLEOTIDE SEQUENCE [LARGE SCALE GENOMIC DNA]</scope>
    <source>
        <strain evidence="2 3">ATCC 22711</strain>
    </source>
</reference>
<proteinExistence type="predicted"/>
<gene>
    <name evidence="2" type="ORF">M430DRAFT_232097</name>
</gene>
<dbReference type="AlphaFoldDB" id="A0A2T3B3T4"/>
<dbReference type="InParanoid" id="A0A2T3B3T4"/>
<keyword evidence="3" id="KW-1185">Reference proteome</keyword>
<evidence type="ECO:0000313" key="3">
    <source>
        <dbReference type="Proteomes" id="UP000241818"/>
    </source>
</evidence>
<keyword evidence="1" id="KW-1133">Transmembrane helix</keyword>
<dbReference type="RefSeq" id="XP_024721575.1">
    <property type="nucleotide sequence ID" value="XM_024864856.1"/>
</dbReference>
<name>A0A2T3B3T4_AMORE</name>
<dbReference type="EMBL" id="KZ679010">
    <property type="protein sequence ID" value="PSS20305.1"/>
    <property type="molecule type" value="Genomic_DNA"/>
</dbReference>
<dbReference type="GeneID" id="36572937"/>
<keyword evidence="1" id="KW-0472">Membrane</keyword>
<sequence>MELGSGSESFEILQCPSTNKHSGALSPVQRALILVLYVYAGTALLPATMLRKVHCLQPGLVQCVHILEPLRSTSHCPHAGTFGFP</sequence>
<protein>
    <submittedName>
        <fullName evidence="2">Uncharacterized protein</fullName>
    </submittedName>
</protein>